<dbReference type="Proteomes" id="UP000027265">
    <property type="component" value="Unassembled WGS sequence"/>
</dbReference>
<reference evidence="2" key="1">
    <citation type="journal article" date="2014" name="Proc. Natl. Acad. Sci. U.S.A.">
        <title>Extensive sampling of basidiomycete genomes demonstrates inadequacy of the white-rot/brown-rot paradigm for wood decay fungi.</title>
        <authorList>
            <person name="Riley R."/>
            <person name="Salamov A.A."/>
            <person name="Brown D.W."/>
            <person name="Nagy L.G."/>
            <person name="Floudas D."/>
            <person name="Held B.W."/>
            <person name="Levasseur A."/>
            <person name="Lombard V."/>
            <person name="Morin E."/>
            <person name="Otillar R."/>
            <person name="Lindquist E.A."/>
            <person name="Sun H."/>
            <person name="LaButti K.M."/>
            <person name="Schmutz J."/>
            <person name="Jabbour D."/>
            <person name="Luo H."/>
            <person name="Baker S.E."/>
            <person name="Pisabarro A.G."/>
            <person name="Walton J.D."/>
            <person name="Blanchette R.A."/>
            <person name="Henrissat B."/>
            <person name="Martin F."/>
            <person name="Cullen D."/>
            <person name="Hibbett D.S."/>
            <person name="Grigoriev I.V."/>
        </authorList>
    </citation>
    <scope>NUCLEOTIDE SEQUENCE [LARGE SCALE GENOMIC DNA]</scope>
    <source>
        <strain evidence="2">MUCL 33604</strain>
    </source>
</reference>
<accession>A0A067P7F1</accession>
<gene>
    <name evidence="1" type="ORF">JAAARDRAFT_185917</name>
</gene>
<proteinExistence type="predicted"/>
<dbReference type="OrthoDB" id="10039611at2759"/>
<sequence>MIKMQLYLYTGTSSSKKLTWIAASLQTAHSHAKSTHTAQNIRKWTRSFITDREDLPLNLYGAWNTSMLDKGELAKEIHEHLQGIGKFVKAQDIVNFLNTDEIKSRYTLKKTISLATAQRWMHLMDYRWSKGPSGQYVDGHEREDVVAYHQEKFLPTMAELEWNLRVWKDGVEEICETAPRPRPRRVVIWWHDESTFYANDRRLVYWVHENKKAVPRPKGEGASLMVADFVSADYGWMRFGDEEGRVLFKAGKARDGYFTNDDIVAHVEKAMDLLQKHLPQEDHVFIFDNATTHLKWADDALSARKMSKNPTRPENPFFGIDRNVIGPDGKPIYAPNGKFHKERVPMAEGRLPDGSPQSFYFPVGHPRAGVFKGMTIILEERGFKDVGKLNAECPKFQCPKGATSCCTRRLLYSQPDFVDVESRVETICKSRGFRAFFLPKFHCELNFIEQCWGHAKRTYRLNPPSSSEQDLEKNVLAALDAVPLATMRRFATRSLRFMDAYRKGLTGKQAMWAAKKYRGHRVLPASIFLELAQSEAHPSKK</sequence>
<dbReference type="InParanoid" id="A0A067P7F1"/>
<dbReference type="HOGENOM" id="CLU_005726_1_0_1"/>
<dbReference type="GO" id="GO:0003676">
    <property type="term" value="F:nucleic acid binding"/>
    <property type="evidence" value="ECO:0007669"/>
    <property type="project" value="InterPro"/>
</dbReference>
<protein>
    <submittedName>
        <fullName evidence="1">Uncharacterized protein</fullName>
    </submittedName>
</protein>
<dbReference type="InterPro" id="IPR036397">
    <property type="entry name" value="RNaseH_sf"/>
</dbReference>
<dbReference type="Gene3D" id="3.30.420.10">
    <property type="entry name" value="Ribonuclease H-like superfamily/Ribonuclease H"/>
    <property type="match status" value="1"/>
</dbReference>
<organism evidence="1 2">
    <name type="scientific">Jaapia argillacea MUCL 33604</name>
    <dbReference type="NCBI Taxonomy" id="933084"/>
    <lineage>
        <taxon>Eukaryota</taxon>
        <taxon>Fungi</taxon>
        <taxon>Dikarya</taxon>
        <taxon>Basidiomycota</taxon>
        <taxon>Agaricomycotina</taxon>
        <taxon>Agaricomycetes</taxon>
        <taxon>Agaricomycetidae</taxon>
        <taxon>Jaapiales</taxon>
        <taxon>Jaapiaceae</taxon>
        <taxon>Jaapia</taxon>
    </lineage>
</organism>
<dbReference type="PANTHER" id="PTHR35871:SF1">
    <property type="entry name" value="CXC1-LIKE CYSTEINE CLUSTER ASSOCIATED WITH KDZ TRANSPOSASES DOMAIN-CONTAINING PROTEIN"/>
    <property type="match status" value="1"/>
</dbReference>
<name>A0A067P7F1_9AGAM</name>
<evidence type="ECO:0000313" key="1">
    <source>
        <dbReference type="EMBL" id="KDQ50719.1"/>
    </source>
</evidence>
<evidence type="ECO:0000313" key="2">
    <source>
        <dbReference type="Proteomes" id="UP000027265"/>
    </source>
</evidence>
<dbReference type="EMBL" id="KL197756">
    <property type="protein sequence ID" value="KDQ50719.1"/>
    <property type="molecule type" value="Genomic_DNA"/>
</dbReference>
<dbReference type="AlphaFoldDB" id="A0A067P7F1"/>
<keyword evidence="2" id="KW-1185">Reference proteome</keyword>
<dbReference type="PANTHER" id="PTHR35871">
    <property type="entry name" value="EXPRESSED PROTEIN"/>
    <property type="match status" value="1"/>
</dbReference>